<dbReference type="Proteomes" id="UP001281761">
    <property type="component" value="Unassembled WGS sequence"/>
</dbReference>
<reference evidence="2 3" key="1">
    <citation type="journal article" date="2022" name="bioRxiv">
        <title>Genomics of Preaxostyla Flagellates Illuminates Evolutionary Transitions and the Path Towards Mitochondrial Loss.</title>
        <authorList>
            <person name="Novak L.V.F."/>
            <person name="Treitli S.C."/>
            <person name="Pyrih J."/>
            <person name="Halakuc P."/>
            <person name="Pipaliya S.V."/>
            <person name="Vacek V."/>
            <person name="Brzon O."/>
            <person name="Soukal P."/>
            <person name="Eme L."/>
            <person name="Dacks J.B."/>
            <person name="Karnkowska A."/>
            <person name="Elias M."/>
            <person name="Hampl V."/>
        </authorList>
    </citation>
    <scope>NUCLEOTIDE SEQUENCE [LARGE SCALE GENOMIC DNA]</scope>
    <source>
        <strain evidence="2">NAU3</strain>
        <tissue evidence="2">Gut</tissue>
    </source>
</reference>
<accession>A0ABQ9XN39</accession>
<evidence type="ECO:0000313" key="3">
    <source>
        <dbReference type="Proteomes" id="UP001281761"/>
    </source>
</evidence>
<gene>
    <name evidence="2" type="ORF">BLNAU_11221</name>
</gene>
<comment type="caution">
    <text evidence="2">The sequence shown here is derived from an EMBL/GenBank/DDBJ whole genome shotgun (WGS) entry which is preliminary data.</text>
</comment>
<proteinExistence type="predicted"/>
<protein>
    <submittedName>
        <fullName evidence="2">Uncharacterized protein</fullName>
    </submittedName>
</protein>
<feature type="region of interest" description="Disordered" evidence="1">
    <location>
        <begin position="85"/>
        <end position="112"/>
    </location>
</feature>
<feature type="region of interest" description="Disordered" evidence="1">
    <location>
        <begin position="1"/>
        <end position="47"/>
    </location>
</feature>
<feature type="compositionally biased region" description="Polar residues" evidence="1">
    <location>
        <begin position="85"/>
        <end position="97"/>
    </location>
</feature>
<keyword evidence="3" id="KW-1185">Reference proteome</keyword>
<organism evidence="2 3">
    <name type="scientific">Blattamonas nauphoetae</name>
    <dbReference type="NCBI Taxonomy" id="2049346"/>
    <lineage>
        <taxon>Eukaryota</taxon>
        <taxon>Metamonada</taxon>
        <taxon>Preaxostyla</taxon>
        <taxon>Oxymonadida</taxon>
        <taxon>Blattamonas</taxon>
    </lineage>
</organism>
<evidence type="ECO:0000256" key="1">
    <source>
        <dbReference type="SAM" id="MobiDB-lite"/>
    </source>
</evidence>
<sequence>MKKNAPSFIPKAKTVAIQQQNPRLESLSRDRTQNHPNSDAFGCDDSGQPVRRVGFTHSLLSILDCQNPNFQYEPQDGLDISQEITQTPSDQDPTHSSELPLHHTHPHLDNLPSDAPPTLRLVQLKFHWFGQLFFQCLYIPDTDPDTFVFSDPQESRIRRPFCRIKMESVHFRNGMLNKISNGIHPNYLDLGMMSNKEVSLTYLPFVRLDEQVRLGQGALTEEQKDHDDRADLDWQKGQLPYRPTRQRSQIGRIDVYDPFDTKTQPFNDSGDLKPFFTPHLRETIIPFAVVHTDGAHFFGCLIHGTNDDRNDYLHRFGIALSRRESQEIDFKSLATIVSSDEDVIALFHTSGFSRLILEQIQPNQTNNHRLVQLAKISELSPLISIPALSEDLSSLFSSFLCEPEQYLVKNHPNYLSTFSSMMDILCNEVMACAILGIGDGVYETIVTNFRSFWKATIRKQFEHSWMDNDFGLLQQILKISQDNYAPMKKIAEYVNILAGWILTDDNPDENPRMNLLSQCLQHTATFLNAHPDLIDSFLGTIYLSSLSNILFCHDRHFNLISTLSQSSSPLFIKLSEPLLDPTFPLHSLLSPRSFTDPASSFFHMASTNPVFFRRLIETHARPILEITVATVLSSVRVVSDDPSEPHCLEFGRATQNWIVLLNIFEEARKNPISHESKFHPLPSPPLTLLILFAASTNDDLSTAAVSVFSNIFGLSTPHTEALLFATPTTFTLSDAFTPRHSQILGDSTHKNGSSLSICAEAGCSVMTKALSDFSCTDEAIDFAIKLRVHFAGCLVNALHSTTALSHSFPFFSPELCGLSQQTSVWNDPNQPSALTALTNLVEIQINLVFRVSAWERNMKDADEERRDITFVHLFPFLGPESQAIFLSSFKSIYKSMKHPVHTSFERVVEVLIEIATANSYNTPIAFLTETRKTAELLSCINPETHLLDLNHRYQPSFELCIVEKLRTAQGEERWKLLTQLAVVSRDDRDYSTEVMRVKNDAQAFLILSVDTIRSAPRVNFRLGSNPEVFDRVIEFAGRLDNLPLVAAALAQIGDTVAKVEFHTLADRVLNIDRKPELRDLMLNTLNVVAARRREGVEEGCAVGKDEMTSQIVVSCLEVFRFLINFDSFDPSPAIDSLVSLAVTTDVSLLRSLLPLLQMIEERTRNTPTPFSISRVTAPFRGIHQASVTRQPFSSIVAFILLSIRLDPHQMFHLRYDARTHSPFTDRYNQPENPISLSTLFSELNNSLITEIAKEITEIVCLILEERQASSSCPLTPDDPLGISLAQNDRTTTPKQLIIALHDIVIPDDPASISASTFVPLAPFLSRILKIVVPSSTDRMDISWKDVEPSQWLNVFLSLVLCLFHAGTPSALSTLPLSSLLSVLSIALVRLDTIPSSLSLYSKFRSMFELSQNRSNQPLRQIVLVLSEEGMEDRSDLVLDSFSMTFLNKLKGTNVQGRVDPPHQHTRRRPFFKQKSVKISQYKTNKLSDVIKS</sequence>
<dbReference type="EMBL" id="JARBJD010000086">
    <property type="protein sequence ID" value="KAK2953818.1"/>
    <property type="molecule type" value="Genomic_DNA"/>
</dbReference>
<name>A0ABQ9XN39_9EUKA</name>
<evidence type="ECO:0000313" key="2">
    <source>
        <dbReference type="EMBL" id="KAK2953818.1"/>
    </source>
</evidence>